<dbReference type="AlphaFoldDB" id="F8NCN0"/>
<dbReference type="EMBL" id="GL945017">
    <property type="protein sequence ID" value="EGN57066.1"/>
    <property type="molecule type" value="Genomic_DNA"/>
</dbReference>
<reference evidence="3" key="1">
    <citation type="journal article" date="2011" name="Stand. Genomic Sci.">
        <title>Non-contiguous finished genome sequence of the opportunistic oral pathogen Prevotella multisaccharivorax type strain (PPPA20).</title>
        <authorList>
            <person name="Pati A."/>
            <person name="Gronow S."/>
            <person name="Lu M."/>
            <person name="Lapidus A."/>
            <person name="Nolan M."/>
            <person name="Lucas S."/>
            <person name="Hammon N."/>
            <person name="Deshpande S."/>
            <person name="Cheng J.F."/>
            <person name="Tapia R."/>
            <person name="Han C."/>
            <person name="Goodwin L."/>
            <person name="Pitluck S."/>
            <person name="Liolios K."/>
            <person name="Pagani I."/>
            <person name="Mavromatis K."/>
            <person name="Mikhailova N."/>
            <person name="Huntemann M."/>
            <person name="Chen A."/>
            <person name="Palaniappan K."/>
            <person name="Land M."/>
            <person name="Hauser L."/>
            <person name="Detter J.C."/>
            <person name="Brambilla E.M."/>
            <person name="Rohde M."/>
            <person name="Goker M."/>
            <person name="Woyke T."/>
            <person name="Bristow J."/>
            <person name="Eisen J.A."/>
            <person name="Markowitz V."/>
            <person name="Hugenholtz P."/>
            <person name="Kyrpides N.C."/>
            <person name="Klenk H.P."/>
            <person name="Ivanova N."/>
        </authorList>
    </citation>
    <scope>NUCLEOTIDE SEQUENCE [LARGE SCALE GENOMIC DNA]</scope>
    <source>
        <strain evidence="3">DSM 17128</strain>
    </source>
</reference>
<evidence type="ECO:0000313" key="2">
    <source>
        <dbReference type="EMBL" id="EGN57066.1"/>
    </source>
</evidence>
<sequence length="297" mass="32809">MKTQNIILSGLLSLALALGMISCNGGKTNKMQSAIDSLSNSDSLHQEDIRQMADFVNVMSVGLDSISAQEGLIKQMGNKEGRLDKAQMRTQLQNLAELLRKQRTRINELEAEVSGNNSSYGQRIKKLIANYKAQLNEKDAQIADLRKQLDDKNANIAQLNESVNNLTTTNTQLQSTVETQNKAIDQQKTTIAQQDESLHTGFVAIGTAKELKTKGIIRGGFLAKKTVDVASLQPGSFSKVDIRNFNDIRLSSSNPKIMTQMPSDSYTIEKNANGSSTLHIKDMQTFWSVSKYLVVRL</sequence>
<dbReference type="OrthoDB" id="597123at2"/>
<accession>F8NCN0</accession>
<keyword evidence="1" id="KW-0175">Coiled coil</keyword>
<dbReference type="STRING" id="688246.Premu_1660"/>
<feature type="coiled-coil region" evidence="1">
    <location>
        <begin position="85"/>
        <end position="176"/>
    </location>
</feature>
<protein>
    <submittedName>
        <fullName evidence="2">Putative lipoprotein</fullName>
    </submittedName>
</protein>
<proteinExistence type="predicted"/>
<dbReference type="Proteomes" id="UP000002772">
    <property type="component" value="Unassembled WGS sequence"/>
</dbReference>
<dbReference type="Gene3D" id="1.10.287.1490">
    <property type="match status" value="1"/>
</dbReference>
<dbReference type="eggNOG" id="COG4372">
    <property type="taxonomic scope" value="Bacteria"/>
</dbReference>
<organism evidence="2 3">
    <name type="scientific">Hallella multisaccharivorax DSM 17128</name>
    <dbReference type="NCBI Taxonomy" id="688246"/>
    <lineage>
        <taxon>Bacteria</taxon>
        <taxon>Pseudomonadati</taxon>
        <taxon>Bacteroidota</taxon>
        <taxon>Bacteroidia</taxon>
        <taxon>Bacteroidales</taxon>
        <taxon>Prevotellaceae</taxon>
        <taxon>Hallella</taxon>
    </lineage>
</organism>
<gene>
    <name evidence="2" type="ORF">Premu_1660</name>
</gene>
<dbReference type="PROSITE" id="PS51257">
    <property type="entry name" value="PROKAR_LIPOPROTEIN"/>
    <property type="match status" value="1"/>
</dbReference>
<evidence type="ECO:0000256" key="1">
    <source>
        <dbReference type="SAM" id="Coils"/>
    </source>
</evidence>
<dbReference type="RefSeq" id="WP_007574430.1">
    <property type="nucleotide sequence ID" value="NZ_BPTS01000001.1"/>
</dbReference>
<keyword evidence="3" id="KW-1185">Reference proteome</keyword>
<keyword evidence="2" id="KW-0449">Lipoprotein</keyword>
<name>F8NCN0_9BACT</name>
<evidence type="ECO:0000313" key="3">
    <source>
        <dbReference type="Proteomes" id="UP000002772"/>
    </source>
</evidence>
<dbReference type="HOGENOM" id="CLU_959239_0_0_10"/>